<evidence type="ECO:0000256" key="11">
    <source>
        <dbReference type="ARBA" id="ARBA00022824"/>
    </source>
</evidence>
<comment type="function">
    <text evidence="17">UDP-N-acetylglucosamine--dolichyl-phosphate N-acetylglucosaminephosphotransferase that operates in the biosynthetic pathway of dolichol-linked oligosaccharides, the glycan precursors employed in protein asparagine (N)-glycosylation. The assembly of dolichol-linked oligosaccharides begins on the cytosolic side of the endoplasmic reticulum membrane and finishes in its lumen. The sequential addition of sugars to dolichol pyrophosphate produces dolichol-linked oligosaccharides containing fourteen sugars, including two GlcNAcs, nine mannoses and three glucoses. Once assembled, the oligosaccharide is transferred from the lipid to nascent proteins by oligosaccharyltransferases. Catalyzes the initial step of dolichol-linked oligosaccharide biosynthesis, transfering GlcNAc-1-P from cytosolic UDP-GlcNAc onto the carrier lipid dolichyl phosphate (P-dolichol), yielding GlcNAc-P-P-dolichol embedded in the cytoplasmic leaflet of the endoplasmic reticulum membrane.</text>
</comment>
<feature type="transmembrane region" description="Helical" evidence="19">
    <location>
        <begin position="156"/>
        <end position="178"/>
    </location>
</feature>
<dbReference type="Proteomes" id="UP000218209">
    <property type="component" value="Unassembled WGS sequence"/>
</dbReference>
<protein>
    <recommendedName>
        <fullName evidence="6">UDP-N-acetylglucosamine--dolichyl-phosphate N-acetylglucosaminephosphotransferase</fullName>
        <ecNumber evidence="5">2.7.8.15</ecNumber>
    </recommendedName>
    <alternativeName>
        <fullName evidence="15">GlcNAc-1-P transferase</fullName>
    </alternativeName>
    <alternativeName>
        <fullName evidence="16">N-acetylglucosamine-1-phosphate transferase</fullName>
    </alternativeName>
</protein>
<evidence type="ECO:0000256" key="15">
    <source>
        <dbReference type="ARBA" id="ARBA00029567"/>
    </source>
</evidence>
<evidence type="ECO:0000256" key="18">
    <source>
        <dbReference type="ARBA" id="ARBA00045078"/>
    </source>
</evidence>
<evidence type="ECO:0000256" key="16">
    <source>
        <dbReference type="ARBA" id="ARBA00033238"/>
    </source>
</evidence>
<feature type="transmembrane region" description="Helical" evidence="19">
    <location>
        <begin position="260"/>
        <end position="277"/>
    </location>
</feature>
<comment type="pathway">
    <text evidence="3">Protein modification; protein glycosylation.</text>
</comment>
<comment type="cofactor">
    <cofactor evidence="1">
        <name>Mg(2+)</name>
        <dbReference type="ChEBI" id="CHEBI:18420"/>
    </cofactor>
</comment>
<evidence type="ECO:0000313" key="21">
    <source>
        <dbReference type="Proteomes" id="UP000218209"/>
    </source>
</evidence>
<dbReference type="InterPro" id="IPR000715">
    <property type="entry name" value="Glycosyl_transferase_4"/>
</dbReference>
<evidence type="ECO:0000256" key="2">
    <source>
        <dbReference type="ARBA" id="ARBA00004477"/>
    </source>
</evidence>
<evidence type="ECO:0000256" key="10">
    <source>
        <dbReference type="ARBA" id="ARBA00022723"/>
    </source>
</evidence>
<comment type="similarity">
    <text evidence="4">Belongs to the glycosyltransferase 4 family.</text>
</comment>
<evidence type="ECO:0000256" key="1">
    <source>
        <dbReference type="ARBA" id="ARBA00001946"/>
    </source>
</evidence>
<sequence>MGAGPTVAASLGAAAAVGVTLRSAAAVGVLPRLLSTVVLSAAGFAATHHFIPRLAPLLAKAGLVGKDINKKGTPAGDTPVPEALGLVAATIYLIVLCLLHGARGGGSRAVTDLEAAVRPAAVVGIELYTAALSSVTFMILLGFADDVLDLKWRYKLALPLVAALPLLVYYDGPTTIVIPRPVREALGVGRLLPLGVLYHVYMALLSIFCTNAINIYAGINGLEAGQSVIIAAFVLAHNAMNVDPTGPVDDALGLRANHLFSIDLVMPFAACTLGLLAHNWFPSAVFVGDTFCYFAGMTFAMAAILGHYSETLLLLFIPQLINFVYSLPQLVGIVPCPRHRLPRYNRETKKLEGIASHLNLVNLVLLMTGPMTEQHLCVLLLAFQVVCCTAGLLLRRFAILYIL</sequence>
<dbReference type="GO" id="GO:0006488">
    <property type="term" value="P:dolichol-linked oligosaccharide biosynthetic process"/>
    <property type="evidence" value="ECO:0007669"/>
    <property type="project" value="InterPro"/>
</dbReference>
<reference evidence="20 21" key="1">
    <citation type="submission" date="2017-03" db="EMBL/GenBank/DDBJ databases">
        <title>WGS assembly of Porphyra umbilicalis.</title>
        <authorList>
            <person name="Brawley S.H."/>
            <person name="Blouin N.A."/>
            <person name="Ficko-Blean E."/>
            <person name="Wheeler G.L."/>
            <person name="Lohr M."/>
            <person name="Goodson H.V."/>
            <person name="Jenkins J.W."/>
            <person name="Blaby-Haas C.E."/>
            <person name="Helliwell K.E."/>
            <person name="Chan C."/>
            <person name="Marriage T."/>
            <person name="Bhattacharya D."/>
            <person name="Klein A.S."/>
            <person name="Badis Y."/>
            <person name="Brodie J."/>
            <person name="Cao Y."/>
            <person name="Collen J."/>
            <person name="Dittami S.M."/>
            <person name="Gachon C.M."/>
            <person name="Green B.R."/>
            <person name="Karpowicz S."/>
            <person name="Kim J.W."/>
            <person name="Kudahl U."/>
            <person name="Lin S."/>
            <person name="Michel G."/>
            <person name="Mittag M."/>
            <person name="Olson B.J."/>
            <person name="Pangilinan J."/>
            <person name="Peng Y."/>
            <person name="Qiu H."/>
            <person name="Shu S."/>
            <person name="Singer J.T."/>
            <person name="Smith A.G."/>
            <person name="Sprecher B.N."/>
            <person name="Wagner V."/>
            <person name="Wang W."/>
            <person name="Wang Z.-Y."/>
            <person name="Yan J."/>
            <person name="Yarish C."/>
            <person name="Zoeuner-Riek S."/>
            <person name="Zhuang Y."/>
            <person name="Zou Y."/>
            <person name="Lindquist E.A."/>
            <person name="Grimwood J."/>
            <person name="Barry K."/>
            <person name="Rokhsar D.S."/>
            <person name="Schmutz J."/>
            <person name="Stiller J.W."/>
            <person name="Grossman A.R."/>
            <person name="Prochnik S.E."/>
        </authorList>
    </citation>
    <scope>NUCLEOTIDE SEQUENCE [LARGE SCALE GENOMIC DNA]</scope>
    <source>
        <strain evidence="20">4086291</strain>
    </source>
</reference>
<feature type="transmembrane region" description="Helical" evidence="19">
    <location>
        <begin position="284"/>
        <end position="306"/>
    </location>
</feature>
<evidence type="ECO:0000256" key="6">
    <source>
        <dbReference type="ARBA" id="ARBA00017659"/>
    </source>
</evidence>
<dbReference type="GO" id="GO:0016757">
    <property type="term" value="F:glycosyltransferase activity"/>
    <property type="evidence" value="ECO:0007669"/>
    <property type="project" value="UniProtKB-KW"/>
</dbReference>
<dbReference type="CDD" id="cd06855">
    <property type="entry name" value="GT_GPT_euk"/>
    <property type="match status" value="1"/>
</dbReference>
<evidence type="ECO:0000256" key="5">
    <source>
        <dbReference type="ARBA" id="ARBA00013225"/>
    </source>
</evidence>
<keyword evidence="21" id="KW-1185">Reference proteome</keyword>
<name>A0A1X6NU70_PORUM</name>
<comment type="catalytic activity">
    <reaction evidence="18">
        <text>a di-trans,poly-cis-dolichyl phosphate + UDP-N-acetyl-alpha-D-glucosamine = an N-acetyl-alpha-D-glucosaminyl-diphospho-di-trans,poly-cis-dolichol + UMP</text>
        <dbReference type="Rhea" id="RHEA:13289"/>
        <dbReference type="Rhea" id="RHEA-COMP:19498"/>
        <dbReference type="Rhea" id="RHEA-COMP:19507"/>
        <dbReference type="ChEBI" id="CHEBI:57683"/>
        <dbReference type="ChEBI" id="CHEBI:57705"/>
        <dbReference type="ChEBI" id="CHEBI:57865"/>
        <dbReference type="ChEBI" id="CHEBI:58427"/>
        <dbReference type="EC" id="2.7.8.15"/>
    </reaction>
    <physiologicalReaction direction="left-to-right" evidence="18">
        <dbReference type="Rhea" id="RHEA:13290"/>
    </physiologicalReaction>
</comment>
<dbReference type="PANTHER" id="PTHR10571">
    <property type="entry name" value="UDP-N-ACETYLGLUCOSAMINE--DOLICHYL-PHOSPHATE N-ACETYLGLUCOSAMINEPHOSPHOTRANSFERASE"/>
    <property type="match status" value="1"/>
</dbReference>
<dbReference type="GO" id="GO:0003975">
    <property type="term" value="F:UDP-N-acetylglucosamine-dolichyl-phosphate N-acetylglucosaminephosphotransferase activity"/>
    <property type="evidence" value="ECO:0007669"/>
    <property type="project" value="UniProtKB-EC"/>
</dbReference>
<dbReference type="AlphaFoldDB" id="A0A1X6NU70"/>
<keyword evidence="10" id="KW-0479">Metal-binding</keyword>
<evidence type="ECO:0000256" key="8">
    <source>
        <dbReference type="ARBA" id="ARBA00022679"/>
    </source>
</evidence>
<evidence type="ECO:0000256" key="3">
    <source>
        <dbReference type="ARBA" id="ARBA00004922"/>
    </source>
</evidence>
<gene>
    <name evidence="20" type="ORF">BU14_0461s0010</name>
</gene>
<feature type="transmembrane region" description="Helical" evidence="19">
    <location>
        <begin position="122"/>
        <end position="144"/>
    </location>
</feature>
<dbReference type="UniPathway" id="UPA00378"/>
<feature type="transmembrane region" description="Helical" evidence="19">
    <location>
        <begin position="378"/>
        <end position="398"/>
    </location>
</feature>
<dbReference type="Pfam" id="PF00953">
    <property type="entry name" value="Glycos_transf_4"/>
    <property type="match status" value="1"/>
</dbReference>
<accession>A0A1X6NU70</accession>
<keyword evidence="14 19" id="KW-0472">Membrane</keyword>
<evidence type="ECO:0000256" key="4">
    <source>
        <dbReference type="ARBA" id="ARBA00009317"/>
    </source>
</evidence>
<keyword evidence="12" id="KW-0460">Magnesium</keyword>
<evidence type="ECO:0000256" key="14">
    <source>
        <dbReference type="ARBA" id="ARBA00023136"/>
    </source>
</evidence>
<keyword evidence="11" id="KW-0256">Endoplasmic reticulum</keyword>
<evidence type="ECO:0000256" key="9">
    <source>
        <dbReference type="ARBA" id="ARBA00022692"/>
    </source>
</evidence>
<feature type="transmembrane region" description="Helical" evidence="19">
    <location>
        <begin position="312"/>
        <end position="334"/>
    </location>
</feature>
<evidence type="ECO:0000256" key="17">
    <source>
        <dbReference type="ARBA" id="ARBA00044717"/>
    </source>
</evidence>
<dbReference type="InterPro" id="IPR033895">
    <property type="entry name" value="GPT"/>
</dbReference>
<comment type="subcellular location">
    <subcellularLocation>
        <location evidence="2">Endoplasmic reticulum membrane</location>
        <topology evidence="2">Multi-pass membrane protein</topology>
    </subcellularLocation>
</comment>
<evidence type="ECO:0000256" key="7">
    <source>
        <dbReference type="ARBA" id="ARBA00022676"/>
    </source>
</evidence>
<evidence type="ECO:0000256" key="19">
    <source>
        <dbReference type="SAM" id="Phobius"/>
    </source>
</evidence>
<feature type="transmembrane region" description="Helical" evidence="19">
    <location>
        <begin position="224"/>
        <end position="240"/>
    </location>
</feature>
<dbReference type="GO" id="GO:0005789">
    <property type="term" value="C:endoplasmic reticulum membrane"/>
    <property type="evidence" value="ECO:0007669"/>
    <property type="project" value="UniProtKB-SubCell"/>
</dbReference>
<keyword evidence="7" id="KW-0328">Glycosyltransferase</keyword>
<evidence type="ECO:0000256" key="12">
    <source>
        <dbReference type="ARBA" id="ARBA00022842"/>
    </source>
</evidence>
<evidence type="ECO:0000256" key="13">
    <source>
        <dbReference type="ARBA" id="ARBA00022989"/>
    </source>
</evidence>
<dbReference type="PANTHER" id="PTHR10571:SF0">
    <property type="entry name" value="UDP-N-ACETYLGLUCOSAMINE--DOLICHYL-PHOSPHATE N-ACETYLGLUCOSAMINEPHOSPHOTRANSFERASE"/>
    <property type="match status" value="1"/>
</dbReference>
<dbReference type="EMBL" id="KV919079">
    <property type="protein sequence ID" value="OSX72169.1"/>
    <property type="molecule type" value="Genomic_DNA"/>
</dbReference>
<dbReference type="GO" id="GO:0046872">
    <property type="term" value="F:metal ion binding"/>
    <property type="evidence" value="ECO:0007669"/>
    <property type="project" value="UniProtKB-KW"/>
</dbReference>
<organism evidence="20 21">
    <name type="scientific">Porphyra umbilicalis</name>
    <name type="common">Purple laver</name>
    <name type="synonym">Red alga</name>
    <dbReference type="NCBI Taxonomy" id="2786"/>
    <lineage>
        <taxon>Eukaryota</taxon>
        <taxon>Rhodophyta</taxon>
        <taxon>Bangiophyceae</taxon>
        <taxon>Bangiales</taxon>
        <taxon>Bangiaceae</taxon>
        <taxon>Porphyra</taxon>
    </lineage>
</organism>
<feature type="transmembrane region" description="Helical" evidence="19">
    <location>
        <begin position="83"/>
        <end position="102"/>
    </location>
</feature>
<keyword evidence="13 19" id="KW-1133">Transmembrane helix</keyword>
<dbReference type="EC" id="2.7.8.15" evidence="5"/>
<dbReference type="OrthoDB" id="10262326at2759"/>
<keyword evidence="8" id="KW-0808">Transferase</keyword>
<evidence type="ECO:0000313" key="20">
    <source>
        <dbReference type="EMBL" id="OSX72169.1"/>
    </source>
</evidence>
<keyword evidence="9 19" id="KW-0812">Transmembrane</keyword>
<proteinExistence type="inferred from homology"/>